<proteinExistence type="predicted"/>
<dbReference type="EMBL" id="JXLI01000019">
    <property type="protein sequence ID" value="KJY54698.1"/>
    <property type="molecule type" value="Genomic_DNA"/>
</dbReference>
<protein>
    <submittedName>
        <fullName evidence="1">Uncharacterized protein</fullName>
    </submittedName>
</protein>
<dbReference type="Gene3D" id="3.10.420.10">
    <property type="entry name" value="SecB-like"/>
    <property type="match status" value="1"/>
</dbReference>
<dbReference type="RefSeq" id="WP_046325800.1">
    <property type="nucleotide sequence ID" value="NZ_JBHTMT010000007.1"/>
</dbReference>
<name>A0A0F4L8S6_9LACO</name>
<sequence length="146" mass="16950">MTNLSIKPSIEIVDYEIIDIKYHHYETNSEFKDLSYNRSDYNSTMSYSINKDNSKGYIIITDNTLSDDNKTFLAIKGRAILKFTNSMANFEDKKESLIVNGPKIIYPFFKKILSELINIGNHTSTPSLTEVNQHTMKSVYHRPHKY</sequence>
<comment type="caution">
    <text evidence="1">The sequence shown here is derived from an EMBL/GenBank/DDBJ whole genome shotgun (WGS) entry which is preliminary data.</text>
</comment>
<accession>A0A0F4L8S6</accession>
<dbReference type="Proteomes" id="UP000033531">
    <property type="component" value="Unassembled WGS sequence"/>
</dbReference>
<evidence type="ECO:0000313" key="1">
    <source>
        <dbReference type="EMBL" id="KJY54698.1"/>
    </source>
</evidence>
<keyword evidence="1" id="KW-0614">Plasmid</keyword>
<organism evidence="1 2">
    <name type="scientific">Lactobacillus melliventris</name>
    <dbReference type="NCBI Taxonomy" id="1218507"/>
    <lineage>
        <taxon>Bacteria</taxon>
        <taxon>Bacillati</taxon>
        <taxon>Bacillota</taxon>
        <taxon>Bacilli</taxon>
        <taxon>Lactobacillales</taxon>
        <taxon>Lactobacillaceae</taxon>
        <taxon>Lactobacillus</taxon>
    </lineage>
</organism>
<dbReference type="SUPFAM" id="SSF54611">
    <property type="entry name" value="SecB-like"/>
    <property type="match status" value="1"/>
</dbReference>
<reference evidence="1 2" key="1">
    <citation type="submission" date="2015-01" db="EMBL/GenBank/DDBJ databases">
        <title>Comparative genomics of the lactic acid bacteria isolated from the honey bee gut.</title>
        <authorList>
            <person name="Ellegaard K.M."/>
            <person name="Tamarit D."/>
            <person name="Javelind E."/>
            <person name="Olofsson T."/>
            <person name="Andersson S.G."/>
            <person name="Vasquez A."/>
        </authorList>
    </citation>
    <scope>NUCLEOTIDE SEQUENCE [LARGE SCALE GENOMIC DNA]</scope>
    <source>
        <strain evidence="1 2">Hma8</strain>
        <plasmid evidence="1">pHma8p1</plasmid>
    </source>
</reference>
<dbReference type="InterPro" id="IPR035958">
    <property type="entry name" value="SecB-like_sf"/>
</dbReference>
<dbReference type="PATRIC" id="fig|1218507.3.peg.16"/>
<evidence type="ECO:0000313" key="2">
    <source>
        <dbReference type="Proteomes" id="UP000033531"/>
    </source>
</evidence>
<dbReference type="HOGENOM" id="CLU_1775068_0_0_9"/>
<geneLocation type="plasmid" evidence="1">
    <name>pHma8p1</name>
</geneLocation>
<dbReference type="AlphaFoldDB" id="A0A0F4L8S6"/>
<gene>
    <name evidence="1" type="ORF">JF74_18730</name>
</gene>